<accession>A0A1N7P0I1</accession>
<evidence type="ECO:0000259" key="12">
    <source>
        <dbReference type="PROSITE" id="PS52015"/>
    </source>
</evidence>
<dbReference type="Gene3D" id="3.30.1150.10">
    <property type="match status" value="1"/>
</dbReference>
<evidence type="ECO:0000256" key="4">
    <source>
        <dbReference type="ARBA" id="ARBA00022475"/>
    </source>
</evidence>
<dbReference type="STRING" id="484498.SAMN05421686_10844"/>
<keyword evidence="9 11" id="KW-0472">Membrane</keyword>
<dbReference type="OrthoDB" id="9803361at2"/>
<sequence>MSAQTVSSNDRMMFAIFVALMVHAMLVLGISFSAEESPAFSSTLDVTLAGYRSEEAPEDADFLAQENQQGSGTLDEAEMQTTDVEADFHANDIRENVREEQMPTAPRVQDSLHTQVVSTTRSPKKQQQQVEEQQTPAPDIPDGPQQSLFERSLEIASLQAKLDTERQLYARMPRIHRLTAASTMKAADAYYVNLWRQKIERMGAINYPQEAENCYDNCRLRILVSINPDGSIHELAVLESSGRRVLDEAATRIVRLAAPFAPFTNEMRREMDRLEIIRTWQFTGDRYLSGSN</sequence>
<dbReference type="GO" id="GO:0031992">
    <property type="term" value="F:energy transducer activity"/>
    <property type="evidence" value="ECO:0007669"/>
    <property type="project" value="TreeGrafter"/>
</dbReference>
<comment type="similarity">
    <text evidence="2">Belongs to the TonB family.</text>
</comment>
<keyword evidence="14" id="KW-1185">Reference proteome</keyword>
<dbReference type="PROSITE" id="PS52015">
    <property type="entry name" value="TONB_CTD"/>
    <property type="match status" value="1"/>
</dbReference>
<dbReference type="Pfam" id="PF03544">
    <property type="entry name" value="TonB_C"/>
    <property type="match status" value="1"/>
</dbReference>
<feature type="domain" description="TonB C-terminal" evidence="12">
    <location>
        <begin position="192"/>
        <end position="289"/>
    </location>
</feature>
<dbReference type="Proteomes" id="UP000185639">
    <property type="component" value="Unassembled WGS sequence"/>
</dbReference>
<dbReference type="NCBIfam" id="TIGR01352">
    <property type="entry name" value="tonB_Cterm"/>
    <property type="match status" value="1"/>
</dbReference>
<evidence type="ECO:0000256" key="2">
    <source>
        <dbReference type="ARBA" id="ARBA00006555"/>
    </source>
</evidence>
<evidence type="ECO:0000256" key="3">
    <source>
        <dbReference type="ARBA" id="ARBA00022448"/>
    </source>
</evidence>
<keyword evidence="7" id="KW-0653">Protein transport</keyword>
<reference evidence="14" key="1">
    <citation type="submission" date="2017-01" db="EMBL/GenBank/DDBJ databases">
        <authorList>
            <person name="Varghese N."/>
            <person name="Submissions S."/>
        </authorList>
    </citation>
    <scope>NUCLEOTIDE SEQUENCE [LARGE SCALE GENOMIC DNA]</scope>
    <source>
        <strain evidence="14">DSM 24913</strain>
    </source>
</reference>
<dbReference type="AlphaFoldDB" id="A0A1N7P0I1"/>
<evidence type="ECO:0000256" key="1">
    <source>
        <dbReference type="ARBA" id="ARBA00004383"/>
    </source>
</evidence>
<dbReference type="GO" id="GO:0098797">
    <property type="term" value="C:plasma membrane protein complex"/>
    <property type="evidence" value="ECO:0007669"/>
    <property type="project" value="TreeGrafter"/>
</dbReference>
<feature type="region of interest" description="Disordered" evidence="10">
    <location>
        <begin position="99"/>
        <end position="145"/>
    </location>
</feature>
<dbReference type="InterPro" id="IPR051045">
    <property type="entry name" value="TonB-dependent_transducer"/>
</dbReference>
<comment type="subcellular location">
    <subcellularLocation>
        <location evidence="1">Cell inner membrane</location>
        <topology evidence="1">Single-pass membrane protein</topology>
        <orientation evidence="1">Periplasmic side</orientation>
    </subcellularLocation>
</comment>
<dbReference type="GO" id="GO:0055085">
    <property type="term" value="P:transmembrane transport"/>
    <property type="evidence" value="ECO:0007669"/>
    <property type="project" value="InterPro"/>
</dbReference>
<evidence type="ECO:0000256" key="5">
    <source>
        <dbReference type="ARBA" id="ARBA00022519"/>
    </source>
</evidence>
<evidence type="ECO:0000313" key="13">
    <source>
        <dbReference type="EMBL" id="SIT04070.1"/>
    </source>
</evidence>
<evidence type="ECO:0000313" key="14">
    <source>
        <dbReference type="Proteomes" id="UP000185639"/>
    </source>
</evidence>
<feature type="transmembrane region" description="Helical" evidence="11">
    <location>
        <begin position="12"/>
        <end position="32"/>
    </location>
</feature>
<gene>
    <name evidence="13" type="ORF">SAMN05421686_10844</name>
</gene>
<evidence type="ECO:0000256" key="11">
    <source>
        <dbReference type="SAM" id="Phobius"/>
    </source>
</evidence>
<dbReference type="GO" id="GO:0015031">
    <property type="term" value="P:protein transport"/>
    <property type="evidence" value="ECO:0007669"/>
    <property type="project" value="UniProtKB-KW"/>
</dbReference>
<keyword evidence="8 11" id="KW-1133">Transmembrane helix</keyword>
<dbReference type="EMBL" id="FTOH01000008">
    <property type="protein sequence ID" value="SIT04070.1"/>
    <property type="molecule type" value="Genomic_DNA"/>
</dbReference>
<dbReference type="PANTHER" id="PTHR33446:SF11">
    <property type="entry name" value="TONB3"/>
    <property type="match status" value="1"/>
</dbReference>
<evidence type="ECO:0000256" key="6">
    <source>
        <dbReference type="ARBA" id="ARBA00022692"/>
    </source>
</evidence>
<organism evidence="13 14">
    <name type="scientific">Thalassolituus maritimus</name>
    <dbReference type="NCBI Taxonomy" id="484498"/>
    <lineage>
        <taxon>Bacteria</taxon>
        <taxon>Pseudomonadati</taxon>
        <taxon>Pseudomonadota</taxon>
        <taxon>Gammaproteobacteria</taxon>
        <taxon>Oceanospirillales</taxon>
        <taxon>Oceanospirillaceae</taxon>
        <taxon>Thalassolituus</taxon>
    </lineage>
</organism>
<dbReference type="PANTHER" id="PTHR33446">
    <property type="entry name" value="PROTEIN TONB-RELATED"/>
    <property type="match status" value="1"/>
</dbReference>
<feature type="compositionally biased region" description="Polar residues" evidence="10">
    <location>
        <begin position="111"/>
        <end position="121"/>
    </location>
</feature>
<protein>
    <submittedName>
        <fullName evidence="13">Protein TonB</fullName>
    </submittedName>
</protein>
<dbReference type="RefSeq" id="WP_076516791.1">
    <property type="nucleotide sequence ID" value="NZ_FTOH01000008.1"/>
</dbReference>
<keyword evidence="5" id="KW-0997">Cell inner membrane</keyword>
<dbReference type="InterPro" id="IPR006260">
    <property type="entry name" value="TonB/TolA_C"/>
</dbReference>
<keyword evidence="3" id="KW-0813">Transport</keyword>
<proteinExistence type="inferred from homology"/>
<evidence type="ECO:0000256" key="10">
    <source>
        <dbReference type="SAM" id="MobiDB-lite"/>
    </source>
</evidence>
<evidence type="ECO:0000256" key="9">
    <source>
        <dbReference type="ARBA" id="ARBA00023136"/>
    </source>
</evidence>
<dbReference type="SUPFAM" id="SSF74653">
    <property type="entry name" value="TolA/TonB C-terminal domain"/>
    <property type="match status" value="1"/>
</dbReference>
<keyword evidence="4" id="KW-1003">Cell membrane</keyword>
<evidence type="ECO:0000256" key="7">
    <source>
        <dbReference type="ARBA" id="ARBA00022927"/>
    </source>
</evidence>
<dbReference type="InterPro" id="IPR037682">
    <property type="entry name" value="TonB_C"/>
</dbReference>
<keyword evidence="6 11" id="KW-0812">Transmembrane</keyword>
<name>A0A1N7P0I1_9GAMM</name>
<evidence type="ECO:0000256" key="8">
    <source>
        <dbReference type="ARBA" id="ARBA00022989"/>
    </source>
</evidence>